<keyword evidence="3" id="KW-1185">Reference proteome</keyword>
<protein>
    <submittedName>
        <fullName evidence="2">Uncharacterized protein</fullName>
    </submittedName>
</protein>
<dbReference type="Proteomes" id="UP001159042">
    <property type="component" value="Unassembled WGS sequence"/>
</dbReference>
<proteinExistence type="predicted"/>
<gene>
    <name evidence="2" type="ORF">NQ315_016801</name>
</gene>
<comment type="caution">
    <text evidence="2">The sequence shown here is derived from an EMBL/GenBank/DDBJ whole genome shotgun (WGS) entry which is preliminary data.</text>
</comment>
<accession>A0AAV8VY16</accession>
<keyword evidence="1" id="KW-1133">Transmembrane helix</keyword>
<dbReference type="EMBL" id="JANEYG010000021">
    <property type="protein sequence ID" value="KAJ8918899.1"/>
    <property type="molecule type" value="Genomic_DNA"/>
</dbReference>
<evidence type="ECO:0000313" key="3">
    <source>
        <dbReference type="Proteomes" id="UP001159042"/>
    </source>
</evidence>
<feature type="transmembrane region" description="Helical" evidence="1">
    <location>
        <begin position="56"/>
        <end position="81"/>
    </location>
</feature>
<evidence type="ECO:0000256" key="1">
    <source>
        <dbReference type="SAM" id="Phobius"/>
    </source>
</evidence>
<keyword evidence="1" id="KW-0472">Membrane</keyword>
<dbReference type="AlphaFoldDB" id="A0AAV8VY16"/>
<keyword evidence="1" id="KW-0812">Transmembrane</keyword>
<reference evidence="2 3" key="1">
    <citation type="journal article" date="2023" name="Insect Mol. Biol.">
        <title>Genome sequencing provides insights into the evolution of gene families encoding plant cell wall-degrading enzymes in longhorned beetles.</title>
        <authorList>
            <person name="Shin N.R."/>
            <person name="Okamura Y."/>
            <person name="Kirsch R."/>
            <person name="Pauchet Y."/>
        </authorList>
    </citation>
    <scope>NUCLEOTIDE SEQUENCE [LARGE SCALE GENOMIC DNA]</scope>
    <source>
        <strain evidence="2">EAD_L_NR</strain>
    </source>
</reference>
<name>A0AAV8VY16_9CUCU</name>
<evidence type="ECO:0000313" key="2">
    <source>
        <dbReference type="EMBL" id="KAJ8918899.1"/>
    </source>
</evidence>
<organism evidence="2 3">
    <name type="scientific">Exocentrus adspersus</name>
    <dbReference type="NCBI Taxonomy" id="1586481"/>
    <lineage>
        <taxon>Eukaryota</taxon>
        <taxon>Metazoa</taxon>
        <taxon>Ecdysozoa</taxon>
        <taxon>Arthropoda</taxon>
        <taxon>Hexapoda</taxon>
        <taxon>Insecta</taxon>
        <taxon>Pterygota</taxon>
        <taxon>Neoptera</taxon>
        <taxon>Endopterygota</taxon>
        <taxon>Coleoptera</taxon>
        <taxon>Polyphaga</taxon>
        <taxon>Cucujiformia</taxon>
        <taxon>Chrysomeloidea</taxon>
        <taxon>Cerambycidae</taxon>
        <taxon>Lamiinae</taxon>
        <taxon>Acanthocinini</taxon>
        <taxon>Exocentrus</taxon>
    </lineage>
</organism>
<sequence>MDGEAVAILVPAFSVSLNDLLDDSHAVSRAKTTNNNCKSFTNNDVTTSNQNALFVYLYYAVFCDILSILSSMSLVLFLCLLKTVWIVSECLFEVHDFYVLANNR</sequence>